<dbReference type="InterPro" id="IPR041071">
    <property type="entry name" value="DAHP_snth_FXD"/>
</dbReference>
<dbReference type="RefSeq" id="WP_185661498.1">
    <property type="nucleotide sequence ID" value="NZ_CAWPOO010000013.1"/>
</dbReference>
<evidence type="ECO:0000313" key="4">
    <source>
        <dbReference type="EMBL" id="MBC2607625.1"/>
    </source>
</evidence>
<dbReference type="Pfam" id="PF00793">
    <property type="entry name" value="DAHP_synth_1"/>
    <property type="match status" value="1"/>
</dbReference>
<comment type="caution">
    <text evidence="4">The sequence shown here is derived from an EMBL/GenBank/DDBJ whole genome shotgun (WGS) entry which is preliminary data.</text>
</comment>
<dbReference type="EMBL" id="JACHVC010000013">
    <property type="protein sequence ID" value="MBC2607625.1"/>
    <property type="molecule type" value="Genomic_DNA"/>
</dbReference>
<evidence type="ECO:0000256" key="1">
    <source>
        <dbReference type="ARBA" id="ARBA00022679"/>
    </source>
</evidence>
<evidence type="ECO:0000259" key="3">
    <source>
        <dbReference type="Pfam" id="PF18152"/>
    </source>
</evidence>
<dbReference type="InterPro" id="IPR006218">
    <property type="entry name" value="DAHP1/KDSA"/>
</dbReference>
<reference evidence="4 5" key="1">
    <citation type="submission" date="2020-07" db="EMBL/GenBank/DDBJ databases">
        <authorList>
            <person name="Feng X."/>
        </authorList>
    </citation>
    <scope>NUCLEOTIDE SEQUENCE [LARGE SCALE GENOMIC DNA]</scope>
    <source>
        <strain evidence="4 5">JCM23202</strain>
    </source>
</reference>
<feature type="domain" description="DAHP synthase ferredoxin-like" evidence="3">
    <location>
        <begin position="1"/>
        <end position="67"/>
    </location>
</feature>
<dbReference type="GO" id="GO:0016740">
    <property type="term" value="F:transferase activity"/>
    <property type="evidence" value="ECO:0007669"/>
    <property type="project" value="UniProtKB-KW"/>
</dbReference>
<gene>
    <name evidence="4" type="ORF">H5P27_16350</name>
</gene>
<evidence type="ECO:0000259" key="2">
    <source>
        <dbReference type="Pfam" id="PF00793"/>
    </source>
</evidence>
<dbReference type="Gene3D" id="3.20.20.70">
    <property type="entry name" value="Aldolase class I"/>
    <property type="match status" value="1"/>
</dbReference>
<sequence length="345" mass="37809">MIIPKNPKLTDAQLKEVLSVVEDFGCSVQVIEGAGQNVYAILGDERHELMINRIEGLSYINRVDTIQSPHKLLDVKSELKNHRVVFGGVELGKELLFIGGHCTVDPKEPSLFYETADALKEVGVQALRGGVWKPRTNPYSYQGDVKALDILMEASRRTGLPVNAEVMDEEQLDIALDAGVHMLQVGTRNSLNYSLLRQIGQKVAGRETVVLLKRGRHMGPVNEFISAAEYIVNFGNPNVVLCPRGTLPGLEGYRNHPDECITPLLKERTWAPVVVDPSHSVGKALYVESCSMAAVAYGADGLCIEAHLNPSIGLGDDPKQAITPEAFGKLVAKCRTIWELKHGNQ</sequence>
<dbReference type="AlphaFoldDB" id="A0A7X1E9A2"/>
<keyword evidence="5" id="KW-1185">Reference proteome</keyword>
<dbReference type="InterPro" id="IPR052899">
    <property type="entry name" value="Class-I_DAHP_synthase"/>
</dbReference>
<dbReference type="Gene3D" id="3.30.70.1140">
    <property type="entry name" value="Phospho-2-dehydro-3-deoxyheptonate aldolase, domain 1"/>
    <property type="match status" value="1"/>
</dbReference>
<dbReference type="Pfam" id="PF18152">
    <property type="entry name" value="DAHP_snth_FXD"/>
    <property type="match status" value="1"/>
</dbReference>
<dbReference type="Proteomes" id="UP000526501">
    <property type="component" value="Unassembled WGS sequence"/>
</dbReference>
<dbReference type="PANTHER" id="PTHR43018">
    <property type="entry name" value="PHOSPHO-2-DEHYDRO-3-DEOXYHEPTONATE ALDOLASE"/>
    <property type="match status" value="1"/>
</dbReference>
<organism evidence="4 5">
    <name type="scientific">Pelagicoccus albus</name>
    <dbReference type="NCBI Taxonomy" id="415222"/>
    <lineage>
        <taxon>Bacteria</taxon>
        <taxon>Pseudomonadati</taxon>
        <taxon>Verrucomicrobiota</taxon>
        <taxon>Opitutia</taxon>
        <taxon>Puniceicoccales</taxon>
        <taxon>Pelagicoccaceae</taxon>
        <taxon>Pelagicoccus</taxon>
    </lineage>
</organism>
<keyword evidence="1" id="KW-0808">Transferase</keyword>
<proteinExistence type="predicted"/>
<dbReference type="InterPro" id="IPR013785">
    <property type="entry name" value="Aldolase_TIM"/>
</dbReference>
<name>A0A7X1E9A2_9BACT</name>
<protein>
    <submittedName>
        <fullName evidence="4">3-deoxy-D-arabino-heptulosonate 7-phosphate synthase</fullName>
    </submittedName>
</protein>
<accession>A0A7X1E9A2</accession>
<dbReference type="PANTHER" id="PTHR43018:SF3">
    <property type="entry name" value="CARBOXYSOME FORMATION PROTEIN"/>
    <property type="match status" value="1"/>
</dbReference>
<feature type="domain" description="DAHP synthetase I/KDSA" evidence="2">
    <location>
        <begin position="92"/>
        <end position="330"/>
    </location>
</feature>
<evidence type="ECO:0000313" key="5">
    <source>
        <dbReference type="Proteomes" id="UP000526501"/>
    </source>
</evidence>
<dbReference type="SUPFAM" id="SSF51569">
    <property type="entry name" value="Aldolase"/>
    <property type="match status" value="1"/>
</dbReference>